<comment type="caution">
    <text evidence="3">The sequence shown here is derived from an EMBL/GenBank/DDBJ whole genome shotgun (WGS) entry which is preliminary data.</text>
</comment>
<organism evidence="3 4">
    <name type="scientific">Chryseobacterium caseinilyticum</name>
    <dbReference type="NCBI Taxonomy" id="2771428"/>
    <lineage>
        <taxon>Bacteria</taxon>
        <taxon>Pseudomonadati</taxon>
        <taxon>Bacteroidota</taxon>
        <taxon>Flavobacteriia</taxon>
        <taxon>Flavobacteriales</taxon>
        <taxon>Weeksellaceae</taxon>
        <taxon>Chryseobacterium group</taxon>
        <taxon>Chryseobacterium</taxon>
    </lineage>
</organism>
<feature type="compositionally biased region" description="Polar residues" evidence="1">
    <location>
        <begin position="34"/>
        <end position="43"/>
    </location>
</feature>
<evidence type="ECO:0000313" key="3">
    <source>
        <dbReference type="EMBL" id="MBD8082752.1"/>
    </source>
</evidence>
<keyword evidence="4" id="KW-1185">Reference proteome</keyword>
<name>A0ABR8ZBY7_9FLAO</name>
<dbReference type="EMBL" id="JACYFS010000002">
    <property type="protein sequence ID" value="MBD8082752.1"/>
    <property type="molecule type" value="Genomic_DNA"/>
</dbReference>
<evidence type="ECO:0008006" key="5">
    <source>
        <dbReference type="Google" id="ProtNLM"/>
    </source>
</evidence>
<feature type="chain" id="PRO_5046265342" description="DUF4890 domain-containing protein" evidence="2">
    <location>
        <begin position="21"/>
        <end position="90"/>
    </location>
</feature>
<feature type="region of interest" description="Disordered" evidence="1">
    <location>
        <begin position="19"/>
        <end position="48"/>
    </location>
</feature>
<evidence type="ECO:0000256" key="2">
    <source>
        <dbReference type="SAM" id="SignalP"/>
    </source>
</evidence>
<dbReference type="RefSeq" id="WP_191736728.1">
    <property type="nucleotide sequence ID" value="NZ_JACYFS010000002.1"/>
</dbReference>
<proteinExistence type="predicted"/>
<gene>
    <name evidence="3" type="ORF">IC610_10005</name>
</gene>
<dbReference type="Proteomes" id="UP000637299">
    <property type="component" value="Unassembled WGS sequence"/>
</dbReference>
<protein>
    <recommendedName>
        <fullName evidence="5">DUF4890 domain-containing protein</fullName>
    </recommendedName>
</protein>
<accession>A0ABR8ZBY7</accession>
<sequence length="90" mass="10453">MKKLLISTILLLGLSFNAYGQKRPPRPPAPPHPSKTQLTNSKSSELDKRYRTEKKMIMNHPVATKKMKNEQLRALNLRYQNEKKLLRAAR</sequence>
<evidence type="ECO:0000313" key="4">
    <source>
        <dbReference type="Proteomes" id="UP000637299"/>
    </source>
</evidence>
<keyword evidence="2" id="KW-0732">Signal</keyword>
<reference evidence="3 4" key="1">
    <citation type="submission" date="2020-09" db="EMBL/GenBank/DDBJ databases">
        <title>Genome seq and assembly of Chryseobacterium sp.</title>
        <authorList>
            <person name="Chhetri G."/>
        </authorList>
    </citation>
    <scope>NUCLEOTIDE SEQUENCE [LARGE SCALE GENOMIC DNA]</scope>
    <source>
        <strain evidence="3 4">GCR10</strain>
    </source>
</reference>
<evidence type="ECO:0000256" key="1">
    <source>
        <dbReference type="SAM" id="MobiDB-lite"/>
    </source>
</evidence>
<feature type="signal peptide" evidence="2">
    <location>
        <begin position="1"/>
        <end position="20"/>
    </location>
</feature>